<organism evidence="14">
    <name type="scientific">Oryza barthii</name>
    <dbReference type="NCBI Taxonomy" id="65489"/>
    <lineage>
        <taxon>Eukaryota</taxon>
        <taxon>Viridiplantae</taxon>
        <taxon>Streptophyta</taxon>
        <taxon>Embryophyta</taxon>
        <taxon>Tracheophyta</taxon>
        <taxon>Spermatophyta</taxon>
        <taxon>Magnoliopsida</taxon>
        <taxon>Liliopsida</taxon>
        <taxon>Poales</taxon>
        <taxon>Poaceae</taxon>
        <taxon>BOP clade</taxon>
        <taxon>Oryzoideae</taxon>
        <taxon>Oryzeae</taxon>
        <taxon>Oryzinae</taxon>
        <taxon>Oryza</taxon>
    </lineage>
</organism>
<evidence type="ECO:0000313" key="15">
    <source>
        <dbReference type="Proteomes" id="UP000026960"/>
    </source>
</evidence>
<dbReference type="GO" id="GO:0032259">
    <property type="term" value="P:methylation"/>
    <property type="evidence" value="ECO:0007669"/>
    <property type="project" value="UniProtKB-KW"/>
</dbReference>
<keyword evidence="2" id="KW-0489">Methyltransferase</keyword>
<dbReference type="FunFam" id="1.10.10.10:FF:000292">
    <property type="entry name" value="O-methyltransferase ZRP4"/>
    <property type="match status" value="1"/>
</dbReference>
<evidence type="ECO:0000256" key="6">
    <source>
        <dbReference type="ARBA" id="ARBA00038277"/>
    </source>
</evidence>
<accession>A0A0D3HAN1</accession>
<evidence type="ECO:0000259" key="12">
    <source>
        <dbReference type="Pfam" id="PF00891"/>
    </source>
</evidence>
<dbReference type="SUPFAM" id="SSF46785">
    <property type="entry name" value="Winged helix' DNA-binding domain"/>
    <property type="match status" value="1"/>
</dbReference>
<dbReference type="HOGENOM" id="CLU_005533_7_0_1"/>
<feature type="active site" description="Proton acceptor" evidence="11">
    <location>
        <position position="271"/>
    </location>
</feature>
<dbReference type="InterPro" id="IPR036390">
    <property type="entry name" value="WH_DNA-bd_sf"/>
</dbReference>
<dbReference type="PIRSF" id="PIRSF005739">
    <property type="entry name" value="O-mtase"/>
    <property type="match status" value="1"/>
</dbReference>
<dbReference type="SUPFAM" id="SSF53335">
    <property type="entry name" value="S-adenosyl-L-methionine-dependent methyltransferases"/>
    <property type="match status" value="1"/>
</dbReference>
<dbReference type="InterPro" id="IPR012967">
    <property type="entry name" value="COMT_dimerisation"/>
</dbReference>
<dbReference type="Proteomes" id="UP000026960">
    <property type="component" value="Chromosome 10"/>
</dbReference>
<feature type="domain" description="O-methyltransferase C-terminal" evidence="12">
    <location>
        <begin position="151"/>
        <end position="348"/>
    </location>
</feature>
<protein>
    <recommendedName>
        <fullName evidence="7">acetylserotonin O-methyltransferase</fullName>
        <ecNumber evidence="7">2.1.1.4</ecNumber>
    </recommendedName>
</protein>
<dbReference type="Gene3D" id="3.40.50.150">
    <property type="entry name" value="Vaccinia Virus protein VP39"/>
    <property type="match status" value="1"/>
</dbReference>
<name>A0A0D3HAN1_9ORYZ</name>
<dbReference type="PaxDb" id="65489-OBART10G00870.1"/>
<evidence type="ECO:0000313" key="14">
    <source>
        <dbReference type="EnsemblPlants" id="OBART10G00870.1"/>
    </source>
</evidence>
<comment type="similarity">
    <text evidence="6">Belongs to the class I-like SAM-binding methyltransferase superfamily. Cation-independent O-methyltransferase family.</text>
</comment>
<dbReference type="EnsemblPlants" id="OBART10G00870.1">
    <property type="protein sequence ID" value="OBART10G00870.1"/>
    <property type="gene ID" value="OBART10G00870"/>
</dbReference>
<reference evidence="14" key="2">
    <citation type="submission" date="2015-03" db="UniProtKB">
        <authorList>
            <consortium name="EnsemblPlants"/>
        </authorList>
    </citation>
    <scope>IDENTIFICATION</scope>
</reference>
<evidence type="ECO:0000256" key="7">
    <source>
        <dbReference type="ARBA" id="ARBA00039116"/>
    </source>
</evidence>
<keyword evidence="8" id="KW-0471">Melatonin biosynthesis</keyword>
<dbReference type="FunFam" id="3.40.50.150:FF:000057">
    <property type="entry name" value="O-methyltransferase ZRP4"/>
    <property type="match status" value="1"/>
</dbReference>
<dbReference type="InterPro" id="IPR036388">
    <property type="entry name" value="WH-like_DNA-bd_sf"/>
</dbReference>
<dbReference type="Pfam" id="PF00891">
    <property type="entry name" value="Methyltransf_2"/>
    <property type="match status" value="1"/>
</dbReference>
<dbReference type="Pfam" id="PF08100">
    <property type="entry name" value="Dimerisation"/>
    <property type="match status" value="1"/>
</dbReference>
<evidence type="ECO:0000256" key="2">
    <source>
        <dbReference type="ARBA" id="ARBA00022603"/>
    </source>
</evidence>
<dbReference type="EC" id="2.1.1.4" evidence="7"/>
<evidence type="ECO:0000259" key="13">
    <source>
        <dbReference type="Pfam" id="PF08100"/>
    </source>
</evidence>
<dbReference type="InterPro" id="IPR016461">
    <property type="entry name" value="COMT-like"/>
</dbReference>
<comment type="function">
    <text evidence="10">Methyltransferase which catalyzes the transfer of a methyl group onto N-acetylserotonin, producing melatonin (N-acetyl-5-methoxytryptamine).</text>
</comment>
<dbReference type="InterPro" id="IPR029063">
    <property type="entry name" value="SAM-dependent_MTases_sf"/>
</dbReference>
<dbReference type="GO" id="GO:0030187">
    <property type="term" value="P:melatonin biosynthetic process"/>
    <property type="evidence" value="ECO:0007669"/>
    <property type="project" value="UniProtKB-KW"/>
</dbReference>
<evidence type="ECO:0000256" key="11">
    <source>
        <dbReference type="PIRSR" id="PIRSR005739-1"/>
    </source>
</evidence>
<dbReference type="eggNOG" id="KOG3178">
    <property type="taxonomic scope" value="Eukaryota"/>
</dbReference>
<dbReference type="Gene3D" id="1.10.10.10">
    <property type="entry name" value="Winged helix-like DNA-binding domain superfamily/Winged helix DNA-binding domain"/>
    <property type="match status" value="1"/>
</dbReference>
<comment type="subunit">
    <text evidence="1">Homodimer.</text>
</comment>
<evidence type="ECO:0000256" key="10">
    <source>
        <dbReference type="ARBA" id="ARBA00058933"/>
    </source>
</evidence>
<dbReference type="PROSITE" id="PS51683">
    <property type="entry name" value="SAM_OMT_II"/>
    <property type="match status" value="1"/>
</dbReference>
<evidence type="ECO:0000256" key="8">
    <source>
        <dbReference type="ARBA" id="ARBA00043260"/>
    </source>
</evidence>
<reference evidence="14" key="1">
    <citation type="journal article" date="2009" name="Rice">
        <title>De Novo Next Generation Sequencing of Plant Genomes.</title>
        <authorList>
            <person name="Rounsley S."/>
            <person name="Marri P.R."/>
            <person name="Yu Y."/>
            <person name="He R."/>
            <person name="Sisneros N."/>
            <person name="Goicoechea J.L."/>
            <person name="Lee S.J."/>
            <person name="Angelova A."/>
            <person name="Kudrna D."/>
            <person name="Luo M."/>
            <person name="Affourtit J."/>
            <person name="Desany B."/>
            <person name="Knight J."/>
            <person name="Niazi F."/>
            <person name="Egholm M."/>
            <person name="Wing R.A."/>
        </authorList>
    </citation>
    <scope>NUCLEOTIDE SEQUENCE [LARGE SCALE GENOMIC DNA]</scope>
    <source>
        <strain evidence="14">cv. IRGC 105608</strain>
    </source>
</reference>
<feature type="domain" description="O-methyltransferase dimerisation" evidence="13">
    <location>
        <begin position="27"/>
        <end position="111"/>
    </location>
</feature>
<evidence type="ECO:0000256" key="5">
    <source>
        <dbReference type="ARBA" id="ARBA00037926"/>
    </source>
</evidence>
<keyword evidence="3" id="KW-0808">Transferase</keyword>
<dbReference type="AlphaFoldDB" id="A0A0D3HAN1"/>
<keyword evidence="4" id="KW-0949">S-adenosyl-L-methionine</keyword>
<evidence type="ECO:0000256" key="3">
    <source>
        <dbReference type="ARBA" id="ARBA00022679"/>
    </source>
</evidence>
<proteinExistence type="inferred from homology"/>
<evidence type="ECO:0000256" key="9">
    <source>
        <dbReference type="ARBA" id="ARBA00050215"/>
    </source>
</evidence>
<dbReference type="InterPro" id="IPR001077">
    <property type="entry name" value="COMT_C"/>
</dbReference>
<dbReference type="PANTHER" id="PTHR11746">
    <property type="entry name" value="O-METHYLTRANSFERASE"/>
    <property type="match status" value="1"/>
</dbReference>
<dbReference type="GO" id="GO:0017096">
    <property type="term" value="F:acetylserotonin O-methyltransferase activity"/>
    <property type="evidence" value="ECO:0007669"/>
    <property type="project" value="UniProtKB-EC"/>
</dbReference>
<evidence type="ECO:0000256" key="1">
    <source>
        <dbReference type="ARBA" id="ARBA00011738"/>
    </source>
</evidence>
<evidence type="ECO:0000256" key="4">
    <source>
        <dbReference type="ARBA" id="ARBA00022691"/>
    </source>
</evidence>
<sequence length="366" mass="40354">MAQRVQEEDEQMTSTDDLIQAQIELYHHCFAFIKSTALRAAIDLCISDAIHRNGGAATLSDLALNIGLHPTKLSHLRRLMRVLTVSGVFSVEDHNGEAMYTLTRVSRLLLNGDGERTHALSHLVRVLVNPLTVASHFSIHEWFTIEQAAAMTPFEVAHGCTRWEMIANDAKDGSVFNTAMVEDSRVAMDIILKESCGVFQGISSLVDVGGGHGAAAAAIATAFPNIKCTVLDLPHIVAEAPTTHSNIQFVGGDFFEFIPAADVVLLKYILHAWQDDDCVKILRRCKEAILARDAGGKVIIIEVVVGIGSKEIVPKEMQILFDVFMMYVDGIEREEHEWKKIFLEAGFSDYKITPVLGARSIIEVYP</sequence>
<comment type="pathway">
    <text evidence="5">Aromatic compound metabolism; melatonin biosynthesis; melatonin from serotonin: step 1/2.</text>
</comment>
<keyword evidence="15" id="KW-1185">Reference proteome</keyword>
<dbReference type="Gramene" id="OBART10G00870.1">
    <property type="protein sequence ID" value="OBART10G00870.1"/>
    <property type="gene ID" value="OBART10G00870"/>
</dbReference>
<dbReference type="GO" id="GO:0046983">
    <property type="term" value="F:protein dimerization activity"/>
    <property type="evidence" value="ECO:0007669"/>
    <property type="project" value="InterPro"/>
</dbReference>
<comment type="catalytic activity">
    <reaction evidence="9">
        <text>N-acetylserotonin + S-adenosyl-L-methionine = melatonin + S-adenosyl-L-homocysteine + H(+)</text>
        <dbReference type="Rhea" id="RHEA:15573"/>
        <dbReference type="ChEBI" id="CHEBI:15378"/>
        <dbReference type="ChEBI" id="CHEBI:16796"/>
        <dbReference type="ChEBI" id="CHEBI:17697"/>
        <dbReference type="ChEBI" id="CHEBI:57856"/>
        <dbReference type="ChEBI" id="CHEBI:59789"/>
        <dbReference type="EC" id="2.1.1.4"/>
    </reaction>
</comment>